<evidence type="ECO:0000256" key="6">
    <source>
        <dbReference type="SAM" id="MobiDB-lite"/>
    </source>
</evidence>
<reference evidence="8 9" key="1">
    <citation type="submission" date="2020-08" db="EMBL/GenBank/DDBJ databases">
        <title>Genomic Encyclopedia of Type Strains, Phase IV (KMG-IV): sequencing the most valuable type-strain genomes for metagenomic binning, comparative biology and taxonomic classification.</title>
        <authorList>
            <person name="Goeker M."/>
        </authorList>
    </citation>
    <scope>NUCLEOTIDE SEQUENCE [LARGE SCALE GENOMIC DNA]</scope>
    <source>
        <strain evidence="8 9">DSM 23447</strain>
    </source>
</reference>
<dbReference type="Pfam" id="PF02195">
    <property type="entry name" value="ParB_N"/>
    <property type="match status" value="1"/>
</dbReference>
<evidence type="ECO:0000256" key="4">
    <source>
        <dbReference type="ARBA" id="ARBA00047942"/>
    </source>
</evidence>
<protein>
    <recommendedName>
        <fullName evidence="5">Methyltransferase</fullName>
        <ecNumber evidence="5">2.1.1.-</ecNumber>
    </recommendedName>
</protein>
<dbReference type="GO" id="GO:0008170">
    <property type="term" value="F:N-methyltransferase activity"/>
    <property type="evidence" value="ECO:0007669"/>
    <property type="project" value="InterPro"/>
</dbReference>
<dbReference type="GO" id="GO:0009007">
    <property type="term" value="F:site-specific DNA-methyltransferase (adenine-specific) activity"/>
    <property type="evidence" value="ECO:0007669"/>
    <property type="project" value="UniProtKB-EC"/>
</dbReference>
<dbReference type="SUPFAM" id="SSF110849">
    <property type="entry name" value="ParB/Sulfiredoxin"/>
    <property type="match status" value="1"/>
</dbReference>
<dbReference type="EMBL" id="JACIEW010000013">
    <property type="protein sequence ID" value="MBB4053963.1"/>
    <property type="molecule type" value="Genomic_DNA"/>
</dbReference>
<dbReference type="GO" id="GO:0003677">
    <property type="term" value="F:DNA binding"/>
    <property type="evidence" value="ECO:0007669"/>
    <property type="project" value="InterPro"/>
</dbReference>
<evidence type="ECO:0000256" key="1">
    <source>
        <dbReference type="ARBA" id="ARBA00006594"/>
    </source>
</evidence>
<keyword evidence="9" id="KW-1185">Reference proteome</keyword>
<dbReference type="InterPro" id="IPR036086">
    <property type="entry name" value="ParB/Sulfiredoxin_sf"/>
</dbReference>
<dbReference type="InterPro" id="IPR002941">
    <property type="entry name" value="DNA_methylase_N4/N6"/>
</dbReference>
<dbReference type="SUPFAM" id="SSF53335">
    <property type="entry name" value="S-adenosyl-L-methionine-dependent methyltransferases"/>
    <property type="match status" value="1"/>
</dbReference>
<dbReference type="PIRSF" id="PIRSF036758">
    <property type="entry name" value="Aden_M_ParB"/>
    <property type="match status" value="1"/>
</dbReference>
<comment type="catalytic activity">
    <reaction evidence="4">
        <text>a 2'-deoxyadenosine in DNA + S-adenosyl-L-methionine = an N(6)-methyl-2'-deoxyadenosine in DNA + S-adenosyl-L-homocysteine + H(+)</text>
        <dbReference type="Rhea" id="RHEA:15197"/>
        <dbReference type="Rhea" id="RHEA-COMP:12418"/>
        <dbReference type="Rhea" id="RHEA-COMP:12419"/>
        <dbReference type="ChEBI" id="CHEBI:15378"/>
        <dbReference type="ChEBI" id="CHEBI:57856"/>
        <dbReference type="ChEBI" id="CHEBI:59789"/>
        <dbReference type="ChEBI" id="CHEBI:90615"/>
        <dbReference type="ChEBI" id="CHEBI:90616"/>
        <dbReference type="EC" id="2.1.1.72"/>
    </reaction>
</comment>
<dbReference type="CDD" id="cd16403">
    <property type="entry name" value="ParB_N_like_MT"/>
    <property type="match status" value="1"/>
</dbReference>
<dbReference type="InterPro" id="IPR050336">
    <property type="entry name" value="Chromosome_partition/occlusion"/>
</dbReference>
<dbReference type="GO" id="GO:0005694">
    <property type="term" value="C:chromosome"/>
    <property type="evidence" value="ECO:0007669"/>
    <property type="project" value="TreeGrafter"/>
</dbReference>
<name>A0A7W6IQJ8_9HYPH</name>
<dbReference type="PANTHER" id="PTHR33375:SF1">
    <property type="entry name" value="CHROMOSOME-PARTITIONING PROTEIN PARB-RELATED"/>
    <property type="match status" value="1"/>
</dbReference>
<proteinExistence type="inferred from homology"/>
<dbReference type="AlphaFoldDB" id="A0A7W6IQJ8"/>
<dbReference type="PANTHER" id="PTHR33375">
    <property type="entry name" value="CHROMOSOME-PARTITIONING PROTEIN PARB-RELATED"/>
    <property type="match status" value="1"/>
</dbReference>
<dbReference type="InterPro" id="IPR001091">
    <property type="entry name" value="RM_Methyltransferase"/>
</dbReference>
<dbReference type="RefSeq" id="WP_183312710.1">
    <property type="nucleotide sequence ID" value="NZ_JACIEW010000013.1"/>
</dbReference>
<dbReference type="PRINTS" id="PR00508">
    <property type="entry name" value="S21N4MTFRASE"/>
</dbReference>
<keyword evidence="2 8" id="KW-0489">Methyltransferase</keyword>
<dbReference type="GO" id="GO:0045881">
    <property type="term" value="P:positive regulation of sporulation resulting in formation of a cellular spore"/>
    <property type="evidence" value="ECO:0007669"/>
    <property type="project" value="TreeGrafter"/>
</dbReference>
<feature type="region of interest" description="Disordered" evidence="6">
    <location>
        <begin position="1"/>
        <end position="25"/>
    </location>
</feature>
<evidence type="ECO:0000256" key="3">
    <source>
        <dbReference type="ARBA" id="ARBA00022679"/>
    </source>
</evidence>
<dbReference type="InterPro" id="IPR003115">
    <property type="entry name" value="ParB_N"/>
</dbReference>
<dbReference type="InterPro" id="IPR015840">
    <property type="entry name" value="DNA_MeTrfase_ParB"/>
</dbReference>
<dbReference type="GO" id="GO:0007059">
    <property type="term" value="P:chromosome segregation"/>
    <property type="evidence" value="ECO:0007669"/>
    <property type="project" value="TreeGrafter"/>
</dbReference>
<dbReference type="InterPro" id="IPR029063">
    <property type="entry name" value="SAM-dependent_MTases_sf"/>
</dbReference>
<evidence type="ECO:0000259" key="7">
    <source>
        <dbReference type="SMART" id="SM00470"/>
    </source>
</evidence>
<keyword evidence="3" id="KW-0808">Transferase</keyword>
<dbReference type="Proteomes" id="UP000547011">
    <property type="component" value="Unassembled WGS sequence"/>
</dbReference>
<accession>A0A7W6IQJ8</accession>
<comment type="caution">
    <text evidence="8">The sequence shown here is derived from an EMBL/GenBank/DDBJ whole genome shotgun (WGS) entry which is preliminary data.</text>
</comment>
<organism evidence="8 9">
    <name type="scientific">Devosia subaequoris</name>
    <dbReference type="NCBI Taxonomy" id="395930"/>
    <lineage>
        <taxon>Bacteria</taxon>
        <taxon>Pseudomonadati</taxon>
        <taxon>Pseudomonadota</taxon>
        <taxon>Alphaproteobacteria</taxon>
        <taxon>Hyphomicrobiales</taxon>
        <taxon>Devosiaceae</taxon>
        <taxon>Devosia</taxon>
    </lineage>
</organism>
<evidence type="ECO:0000256" key="2">
    <source>
        <dbReference type="ARBA" id="ARBA00022603"/>
    </source>
</evidence>
<dbReference type="SMART" id="SM00470">
    <property type="entry name" value="ParB"/>
    <property type="match status" value="1"/>
</dbReference>
<dbReference type="InterPro" id="IPR002052">
    <property type="entry name" value="DNA_methylase_N6_adenine_CS"/>
</dbReference>
<dbReference type="Pfam" id="PF01555">
    <property type="entry name" value="N6_N4_Mtase"/>
    <property type="match status" value="1"/>
</dbReference>
<dbReference type="PROSITE" id="PS00092">
    <property type="entry name" value="N6_MTASE"/>
    <property type="match status" value="1"/>
</dbReference>
<comment type="similarity">
    <text evidence="1 5">Belongs to the N(4)/N(6)-methyltransferase family.</text>
</comment>
<dbReference type="Gene3D" id="3.40.50.150">
    <property type="entry name" value="Vaccinia Virus protein VP39"/>
    <property type="match status" value="1"/>
</dbReference>
<evidence type="ECO:0000313" key="9">
    <source>
        <dbReference type="Proteomes" id="UP000547011"/>
    </source>
</evidence>
<sequence length="481" mass="52196">MIKRLTVDQTAPAKQSRKRGQAESSSTGIFLASAIEQLPINSIKNYDRNPRVHGDRQITKLAGTIRKAGFLVPIIVDASNEVVAGHGRLAAAIALGLNEVPGIRVSHLSPEVIKAYRLADNRLGELSHWDATALALEFKDLAAVELDLEILELSGFETAEIDLHIQSLDEDSGDAADELPELVPAAAVSQVGDLWQLGPHRLLCGSSLDEDSYRVLLDGEKVRAVWSDPPYNVPVHGHVSGKGRVKHREFAMASGEMSEGEFTGFLQGYLEKACEHSVPGALHYVCMDAAHAFELLSAARQTKLTFKTTCTWAKTNAGMGSLYRQQTEFVHVFKNGGDNIPHINNIQLGKYGRFRTTLWSYAGVNTFRKGRMDDLAAHPTVKPWALVADAIKDCTRVGESVLDCFCGSGTTLIAAEKSHRVGYGIELDPAYVDVAIRRWQSISGKPAILAGTNQSFAQVEAAREAARSSVVGNAEVGHDHA</sequence>
<gene>
    <name evidence="8" type="ORF">GGR20_003634</name>
</gene>
<evidence type="ECO:0000313" key="8">
    <source>
        <dbReference type="EMBL" id="MBB4053963.1"/>
    </source>
</evidence>
<dbReference type="Gene3D" id="3.90.1530.10">
    <property type="entry name" value="Conserved hypothetical protein from pyrococcus furiosus pfu- 392566-001, ParB domain"/>
    <property type="match status" value="1"/>
</dbReference>
<feature type="domain" description="ParB-like N-terminal" evidence="7">
    <location>
        <begin position="36"/>
        <end position="122"/>
    </location>
</feature>
<dbReference type="GO" id="GO:0032259">
    <property type="term" value="P:methylation"/>
    <property type="evidence" value="ECO:0007669"/>
    <property type="project" value="UniProtKB-KW"/>
</dbReference>
<evidence type="ECO:0000256" key="5">
    <source>
        <dbReference type="RuleBase" id="RU362026"/>
    </source>
</evidence>
<dbReference type="EC" id="2.1.1.-" evidence="5"/>